<proteinExistence type="predicted"/>
<dbReference type="Proteomes" id="UP000295507">
    <property type="component" value="Unassembled WGS sequence"/>
</dbReference>
<sequence>MVVLSTNSLGAVYGARSVLSEVSLPPCHGGKIIALIGANAAGKSTLLRRIAGILRGAGECRLAGVDDCETAIAYMPQDQVTAAALTVFDAVLLARKQTSGWKLADADLHEVERALAALQIANLASDMFRS</sequence>
<dbReference type="EMBL" id="SMBK01000001">
    <property type="protein sequence ID" value="TCU41149.1"/>
    <property type="molecule type" value="Genomic_DNA"/>
</dbReference>
<evidence type="ECO:0000256" key="2">
    <source>
        <dbReference type="ARBA" id="ARBA00022906"/>
    </source>
</evidence>
<keyword evidence="1" id="KW-0813">Transport</keyword>
<dbReference type="AlphaFoldDB" id="A0A4R3S1N5"/>
<keyword evidence="3" id="KW-0406">Ion transport</keyword>
<evidence type="ECO:0000256" key="3">
    <source>
        <dbReference type="ARBA" id="ARBA00023065"/>
    </source>
</evidence>
<dbReference type="Gene3D" id="3.40.50.300">
    <property type="entry name" value="P-loop containing nucleotide triphosphate hydrolases"/>
    <property type="match status" value="1"/>
</dbReference>
<dbReference type="PANTHER" id="PTHR42734">
    <property type="entry name" value="METAL TRANSPORT SYSTEM ATP-BINDING PROTEIN TM_0124-RELATED"/>
    <property type="match status" value="1"/>
</dbReference>
<feature type="domain" description="ABC transporter" evidence="4">
    <location>
        <begin position="28"/>
        <end position="126"/>
    </location>
</feature>
<reference evidence="5 6" key="1">
    <citation type="submission" date="2019-03" db="EMBL/GenBank/DDBJ databases">
        <title>Genomic Encyclopedia of Type Strains, Phase IV (KMG-V): Genome sequencing to study the core and pangenomes of soil and plant-associated prokaryotes.</title>
        <authorList>
            <person name="Whitman W."/>
        </authorList>
    </citation>
    <scope>NUCLEOTIDE SEQUENCE [LARGE SCALE GENOMIC DNA]</scope>
    <source>
        <strain evidence="5 6">IE4868</strain>
    </source>
</reference>
<keyword evidence="2" id="KW-0862">Zinc</keyword>
<name>A0A4R3S1N5_9HYPH</name>
<dbReference type="GO" id="GO:0016887">
    <property type="term" value="F:ATP hydrolysis activity"/>
    <property type="evidence" value="ECO:0007669"/>
    <property type="project" value="InterPro"/>
</dbReference>
<dbReference type="GO" id="GO:0006829">
    <property type="term" value="P:zinc ion transport"/>
    <property type="evidence" value="ECO:0007669"/>
    <property type="project" value="UniProtKB-KW"/>
</dbReference>
<comment type="caution">
    <text evidence="5">The sequence shown here is derived from an EMBL/GenBank/DDBJ whole genome shotgun (WGS) entry which is preliminary data.</text>
</comment>
<dbReference type="InterPro" id="IPR027417">
    <property type="entry name" value="P-loop_NTPase"/>
</dbReference>
<accession>A0A4R3S1N5</accession>
<evidence type="ECO:0000256" key="1">
    <source>
        <dbReference type="ARBA" id="ARBA00022448"/>
    </source>
</evidence>
<dbReference type="InterPro" id="IPR003439">
    <property type="entry name" value="ABC_transporter-like_ATP-bd"/>
</dbReference>
<dbReference type="GO" id="GO:0005524">
    <property type="term" value="F:ATP binding"/>
    <property type="evidence" value="ECO:0007669"/>
    <property type="project" value="InterPro"/>
</dbReference>
<evidence type="ECO:0000313" key="6">
    <source>
        <dbReference type="Proteomes" id="UP000295507"/>
    </source>
</evidence>
<evidence type="ECO:0000259" key="4">
    <source>
        <dbReference type="Pfam" id="PF00005"/>
    </source>
</evidence>
<dbReference type="InterPro" id="IPR050153">
    <property type="entry name" value="Metal_Ion_Import_ABC"/>
</dbReference>
<evidence type="ECO:0000313" key="5">
    <source>
        <dbReference type="EMBL" id="TCU41149.1"/>
    </source>
</evidence>
<gene>
    <name evidence="5" type="ORF">EV129_101436</name>
</gene>
<protein>
    <submittedName>
        <fullName evidence="5">ABC transporter family protein</fullName>
    </submittedName>
</protein>
<dbReference type="Pfam" id="PF00005">
    <property type="entry name" value="ABC_tran"/>
    <property type="match status" value="1"/>
</dbReference>
<dbReference type="SUPFAM" id="SSF52540">
    <property type="entry name" value="P-loop containing nucleoside triphosphate hydrolases"/>
    <property type="match status" value="1"/>
</dbReference>
<dbReference type="PANTHER" id="PTHR42734:SF21">
    <property type="entry name" value="IRON ABC TRANSPORTER, ATP-BINDING PROTEIN"/>
    <property type="match status" value="1"/>
</dbReference>
<organism evidence="5 6">
    <name type="scientific">Rhizobium azibense</name>
    <dbReference type="NCBI Taxonomy" id="1136135"/>
    <lineage>
        <taxon>Bacteria</taxon>
        <taxon>Pseudomonadati</taxon>
        <taxon>Pseudomonadota</taxon>
        <taxon>Alphaproteobacteria</taxon>
        <taxon>Hyphomicrobiales</taxon>
        <taxon>Rhizobiaceae</taxon>
        <taxon>Rhizobium/Agrobacterium group</taxon>
        <taxon>Rhizobium</taxon>
    </lineage>
</organism>
<keyword evidence="2" id="KW-0864">Zinc transport</keyword>